<dbReference type="AlphaFoldDB" id="A0AAE0SMB9"/>
<dbReference type="EMBL" id="JAEAOA010000437">
    <property type="protein sequence ID" value="KAK3594575.1"/>
    <property type="molecule type" value="Genomic_DNA"/>
</dbReference>
<keyword evidence="2 8" id="KW-0812">Transmembrane</keyword>
<evidence type="ECO:0000313" key="11">
    <source>
        <dbReference type="Proteomes" id="UP001195483"/>
    </source>
</evidence>
<dbReference type="InterPro" id="IPR003961">
    <property type="entry name" value="FN3_dom"/>
</dbReference>
<proteinExistence type="predicted"/>
<feature type="domain" description="Fibronectin type-III" evidence="9">
    <location>
        <begin position="600"/>
        <end position="712"/>
    </location>
</feature>
<protein>
    <recommendedName>
        <fullName evidence="9">Fibronectin type-III domain-containing protein</fullName>
    </recommendedName>
</protein>
<evidence type="ECO:0000259" key="9">
    <source>
        <dbReference type="PROSITE" id="PS50853"/>
    </source>
</evidence>
<dbReference type="GO" id="GO:0009897">
    <property type="term" value="C:external side of plasma membrane"/>
    <property type="evidence" value="ECO:0007669"/>
    <property type="project" value="TreeGrafter"/>
</dbReference>
<dbReference type="PANTHER" id="PTHR23037:SF35">
    <property type="entry name" value="FIBRONECTIN TYPE-III DOMAIN-CONTAINING PROTEIN"/>
    <property type="match status" value="1"/>
</dbReference>
<feature type="domain" description="Fibronectin type-III" evidence="9">
    <location>
        <begin position="283"/>
        <end position="373"/>
    </location>
</feature>
<evidence type="ECO:0000256" key="7">
    <source>
        <dbReference type="ARBA" id="ARBA00023180"/>
    </source>
</evidence>
<reference evidence="10" key="3">
    <citation type="submission" date="2023-05" db="EMBL/GenBank/DDBJ databases">
        <authorList>
            <person name="Smith C.H."/>
        </authorList>
    </citation>
    <scope>NUCLEOTIDE SEQUENCE</scope>
    <source>
        <strain evidence="10">CHS0354</strain>
        <tissue evidence="10">Mantle</tissue>
    </source>
</reference>
<gene>
    <name evidence="10" type="ORF">CHS0354_006264</name>
</gene>
<evidence type="ECO:0000256" key="6">
    <source>
        <dbReference type="ARBA" id="ARBA00023170"/>
    </source>
</evidence>
<feature type="transmembrane region" description="Helical" evidence="8">
    <location>
        <begin position="6"/>
        <end position="25"/>
    </location>
</feature>
<keyword evidence="5" id="KW-1015">Disulfide bond</keyword>
<dbReference type="Pfam" id="PF00041">
    <property type="entry name" value="fn3"/>
    <property type="match status" value="1"/>
</dbReference>
<keyword evidence="4 8" id="KW-0472">Membrane</keyword>
<evidence type="ECO:0000256" key="5">
    <source>
        <dbReference type="ARBA" id="ARBA00023157"/>
    </source>
</evidence>
<dbReference type="InterPro" id="IPR013783">
    <property type="entry name" value="Ig-like_fold"/>
</dbReference>
<evidence type="ECO:0000256" key="4">
    <source>
        <dbReference type="ARBA" id="ARBA00023136"/>
    </source>
</evidence>
<feature type="transmembrane region" description="Helical" evidence="8">
    <location>
        <begin position="714"/>
        <end position="736"/>
    </location>
</feature>
<evidence type="ECO:0000256" key="8">
    <source>
        <dbReference type="SAM" id="Phobius"/>
    </source>
</evidence>
<organism evidence="10 11">
    <name type="scientific">Potamilus streckersoni</name>
    <dbReference type="NCBI Taxonomy" id="2493646"/>
    <lineage>
        <taxon>Eukaryota</taxon>
        <taxon>Metazoa</taxon>
        <taxon>Spiralia</taxon>
        <taxon>Lophotrochozoa</taxon>
        <taxon>Mollusca</taxon>
        <taxon>Bivalvia</taxon>
        <taxon>Autobranchia</taxon>
        <taxon>Heteroconchia</taxon>
        <taxon>Palaeoheterodonta</taxon>
        <taxon>Unionida</taxon>
        <taxon>Unionoidea</taxon>
        <taxon>Unionidae</taxon>
        <taxon>Ambleminae</taxon>
        <taxon>Lampsilini</taxon>
        <taxon>Potamilus</taxon>
    </lineage>
</organism>
<name>A0AAE0SMB9_9BIVA</name>
<dbReference type="InterPro" id="IPR036116">
    <property type="entry name" value="FN3_sf"/>
</dbReference>
<dbReference type="CDD" id="cd00063">
    <property type="entry name" value="FN3"/>
    <property type="match status" value="2"/>
</dbReference>
<keyword evidence="3 8" id="KW-1133">Transmembrane helix</keyword>
<comment type="caution">
    <text evidence="10">The sequence shown here is derived from an EMBL/GenBank/DDBJ whole genome shotgun (WGS) entry which is preliminary data.</text>
</comment>
<accession>A0AAE0SMB9</accession>
<keyword evidence="6" id="KW-0675">Receptor</keyword>
<dbReference type="Gene3D" id="2.60.40.10">
    <property type="entry name" value="Immunoglobulins"/>
    <property type="match status" value="3"/>
</dbReference>
<dbReference type="PROSITE" id="PS50853">
    <property type="entry name" value="FN3"/>
    <property type="match status" value="2"/>
</dbReference>
<evidence type="ECO:0000256" key="1">
    <source>
        <dbReference type="ARBA" id="ARBA00004479"/>
    </source>
</evidence>
<keyword evidence="7" id="KW-0325">Glycoprotein</keyword>
<evidence type="ECO:0000256" key="2">
    <source>
        <dbReference type="ARBA" id="ARBA00022692"/>
    </source>
</evidence>
<evidence type="ECO:0000313" key="10">
    <source>
        <dbReference type="EMBL" id="KAK3594575.1"/>
    </source>
</evidence>
<keyword evidence="11" id="KW-1185">Reference proteome</keyword>
<dbReference type="GO" id="GO:0004896">
    <property type="term" value="F:cytokine receptor activity"/>
    <property type="evidence" value="ECO:0007669"/>
    <property type="project" value="TreeGrafter"/>
</dbReference>
<reference evidence="10" key="2">
    <citation type="journal article" date="2021" name="Genome Biol. Evol.">
        <title>Developing a high-quality reference genome for a parasitic bivalve with doubly uniparental inheritance (Bivalvia: Unionida).</title>
        <authorList>
            <person name="Smith C.H."/>
        </authorList>
    </citation>
    <scope>NUCLEOTIDE SEQUENCE</scope>
    <source>
        <strain evidence="10">CHS0354</strain>
        <tissue evidence="10">Mantle</tissue>
    </source>
</reference>
<dbReference type="SUPFAM" id="SSF49265">
    <property type="entry name" value="Fibronectin type III"/>
    <property type="match status" value="2"/>
</dbReference>
<comment type="subcellular location">
    <subcellularLocation>
        <location evidence="1">Membrane</location>
        <topology evidence="1">Single-pass type I membrane protein</topology>
    </subcellularLocation>
</comment>
<dbReference type="Proteomes" id="UP001195483">
    <property type="component" value="Unassembled WGS sequence"/>
</dbReference>
<reference evidence="10" key="1">
    <citation type="journal article" date="2021" name="Genome Biol. Evol.">
        <title>A High-Quality Reference Genome for a Parasitic Bivalve with Doubly Uniparental Inheritance (Bivalvia: Unionida).</title>
        <authorList>
            <person name="Smith C.H."/>
        </authorList>
    </citation>
    <scope>NUCLEOTIDE SEQUENCE</scope>
    <source>
        <strain evidence="10">CHS0354</strain>
    </source>
</reference>
<dbReference type="PANTHER" id="PTHR23037">
    <property type="entry name" value="CYTOKINE RECEPTOR"/>
    <property type="match status" value="1"/>
</dbReference>
<evidence type="ECO:0000256" key="3">
    <source>
        <dbReference type="ARBA" id="ARBA00022989"/>
    </source>
</evidence>
<feature type="transmembrane region" description="Helical" evidence="8">
    <location>
        <begin position="37"/>
        <end position="55"/>
    </location>
</feature>
<dbReference type="SMART" id="SM00060">
    <property type="entry name" value="FN3"/>
    <property type="match status" value="2"/>
</dbReference>
<sequence>MEIKKYFSLVWIIVLLPVCVTSQLYKKCGVKSTTATTLMLLLFMLSCLTCALTPTNEDEITFIECGDIVPVDPYYFIGERLVLTCALWNIDNNKTVSLYFDTAVNNNGKWSHVEVNQTGYEIIQLNSTAIQLTSPVLTIDDALRHNKSRSYRCMVREVVNNCTERSKKFVNNEHVKIDYYPHNPENFSCQVYNWEELTCTWDMIPYFHEEDISMDCFWTSDPQSGNRTWSNNFSTNTFTSFTIDSFNMMPKYWFFFNITNIVRSIVNTSATFDITPSKIVKPAPVDFISFQNVSDTCMTVVWYHSRHFRPKVFRVHYTSVCSSEQQITTGQMNATVCDLNPYTNYTFVVDSRPVDLESKGAVVNTVGFTSDPRDGSVITKPAVAAANPKLLSYIDVPCPKSPCRNILVYWKPLHPCDVHDSPSGQQYEIIVKQRGSEETWNSVAMDSKAVSHTLKLPDEEEVYDVKLRVITGNGKKREDFSHLVIWPRKQSPIAPSMVVEYATMKNGTKFYITLNLIEAQSQTSKILYWCRVVRGSGCQEPMSFREINDSSEEIFIGNYIMDFNIKFGVESQQNSSGEITQSGIQMVSCMYRKDQKPLIPPKNFHIAQGIAEREGELSLKWDPYDCNGLDLESGYVLSYTLYYCQITDESSCNLNHSMLDLNAISINRDIHKYTVRNLKPGGRYKVWLTAITSAGEGPPTDAVDTYIYMKEFPLWAKVMIGVGSLIASLVILICIVKFHHYLKSRREAFSLIEIPDTRMLFTNGYDYVEIPLPNGNMHQQNGHVIVDDQSDEPIPDMDESEEIPTEDAQVSMTSNSSNTSLLLDLWQGDHVQRLLDMPFFDSGHKDYGPYISSNDINSACSDTESDIDTKDEKKIKLVDIYVTAKLGHQIANRLPEGYCRVVSNGDYVPNGKTNPVLYEDKLDHKFLKLQGQTVHSQSIDSLLNDGPELQGLNLMLQEDCKGNSCERYKGVDSVCEKDSSKLPQENVTIEKQIELGLMKSKDDFESDELALSGDDLDDTASDDSLSLFDEICRSLDKKTSGYVPAHEVHDEGEPLFCSMRHAAYTHLDEISLGSDYGHVKSDTAGVRYITDNMRSKNDIVRSADDEIIPVDFVKCDDFTVITDNNSVKAVGDHGRISDNFKNSCVESLRTFVVPGTLYDDSPKVDDCDFTAMHHDQNIVGNGVQDNPEREDTITFLSQNENNGHQIIKHPFRKNSAKHHVQNVVQNGLVRLPLDTNLAKKVRKDGTNRNGYIHLPTACSHVTVENREKVSDISN</sequence>